<dbReference type="InterPro" id="IPR036983">
    <property type="entry name" value="AIM24_sf"/>
</dbReference>
<name>A0AAF0DKU1_9EURO</name>
<dbReference type="PANTHER" id="PTHR36959">
    <property type="entry name" value="ALTERED INHERITANCE OF MITOCHONDRIA PROTEIN 24, MITOCHONDRIAL"/>
    <property type="match status" value="1"/>
</dbReference>
<dbReference type="GO" id="GO:0005743">
    <property type="term" value="C:mitochondrial inner membrane"/>
    <property type="evidence" value="ECO:0007669"/>
    <property type="project" value="TreeGrafter"/>
</dbReference>
<dbReference type="InterPro" id="IPR002838">
    <property type="entry name" value="AIM24"/>
</dbReference>
<accession>A0AAF0DKU1</accession>
<sequence length="363" mass="40229">MEPMSCLIRRGLRPSAWKHGKWPPIESASRRKWLSIQAVHSIEPNTTINGSYLPPAATPSSVTSPDAKFEVLGAPYSLLSVSLSASQDLFTRRGTLVGLTGKAGNISSASPVNALVSVRSPMTSFAVVQLDGTVDWMITQRDALLAWTGYALIVKPVLNRELSFVHWGSSKVTGRGLLAIVGRGQVYSITLKAGEQYVAHPSNVVAYTIRSHWPRPFRFKSTSLRLQIPKIPVNSLLIRSKFLRNLADSDTWKATMRVFHAVRTWARRTIWGDRLFLKFEGPATILIQSRASRINESLSTREVNEIADTQPGVTREAIDMVQGRLEEESPPPVKEDEMRVVGQNFAAIRRDGKVEFKKAGDAD</sequence>
<proteinExistence type="inferred from homology"/>
<dbReference type="EMBL" id="CP120630">
    <property type="protein sequence ID" value="WEW60630.1"/>
    <property type="molecule type" value="Genomic_DNA"/>
</dbReference>
<dbReference type="Proteomes" id="UP001219355">
    <property type="component" value="Chromosome 4"/>
</dbReference>
<gene>
    <name evidence="7" type="primary">AIM24</name>
    <name evidence="7" type="ORF">PRK78_006117</name>
</gene>
<evidence type="ECO:0000256" key="2">
    <source>
        <dbReference type="ARBA" id="ARBA00009322"/>
    </source>
</evidence>
<keyword evidence="4" id="KW-0809">Transit peptide</keyword>
<dbReference type="AlphaFoldDB" id="A0AAF0DKU1"/>
<evidence type="ECO:0000256" key="3">
    <source>
        <dbReference type="ARBA" id="ARBA00013287"/>
    </source>
</evidence>
<dbReference type="SUPFAM" id="SSF51219">
    <property type="entry name" value="TRAP-like"/>
    <property type="match status" value="1"/>
</dbReference>
<dbReference type="Pfam" id="PF01987">
    <property type="entry name" value="AIM24"/>
    <property type="match status" value="1"/>
</dbReference>
<evidence type="ECO:0000256" key="1">
    <source>
        <dbReference type="ARBA" id="ARBA00004173"/>
    </source>
</evidence>
<reference evidence="7" key="1">
    <citation type="submission" date="2023-03" db="EMBL/GenBank/DDBJ databases">
        <title>Emydomyces testavorans Genome Sequence.</title>
        <authorList>
            <person name="Hoyer L."/>
        </authorList>
    </citation>
    <scope>NUCLEOTIDE SEQUENCE</scope>
    <source>
        <strain evidence="7">16-2883</strain>
    </source>
</reference>
<dbReference type="PANTHER" id="PTHR36959:SF2">
    <property type="entry name" value="ALTERED INHERITANCE OF MITOCHONDRIA PROTEIN 24, MITOCHONDRIAL"/>
    <property type="match status" value="1"/>
</dbReference>
<evidence type="ECO:0000313" key="8">
    <source>
        <dbReference type="Proteomes" id="UP001219355"/>
    </source>
</evidence>
<comment type="similarity">
    <text evidence="2 6">Belongs to the AIM24 family.</text>
</comment>
<comment type="subcellular location">
    <subcellularLocation>
        <location evidence="1 6">Mitochondrion</location>
    </subcellularLocation>
</comment>
<keyword evidence="8" id="KW-1185">Reference proteome</keyword>
<keyword evidence="5 6" id="KW-0496">Mitochondrion</keyword>
<evidence type="ECO:0000313" key="7">
    <source>
        <dbReference type="EMBL" id="WEW60630.1"/>
    </source>
</evidence>
<organism evidence="7 8">
    <name type="scientific">Emydomyces testavorans</name>
    <dbReference type="NCBI Taxonomy" id="2070801"/>
    <lineage>
        <taxon>Eukaryota</taxon>
        <taxon>Fungi</taxon>
        <taxon>Dikarya</taxon>
        <taxon>Ascomycota</taxon>
        <taxon>Pezizomycotina</taxon>
        <taxon>Eurotiomycetes</taxon>
        <taxon>Eurotiomycetidae</taxon>
        <taxon>Onygenales</taxon>
        <taxon>Nannizziopsiaceae</taxon>
        <taxon>Emydomyces</taxon>
    </lineage>
</organism>
<evidence type="ECO:0000256" key="4">
    <source>
        <dbReference type="ARBA" id="ARBA00022946"/>
    </source>
</evidence>
<evidence type="ECO:0000256" key="5">
    <source>
        <dbReference type="ARBA" id="ARBA00023128"/>
    </source>
</evidence>
<dbReference type="InterPro" id="IPR016031">
    <property type="entry name" value="Trp_RNA-bd_attenuator-like_dom"/>
</dbReference>
<protein>
    <recommendedName>
        <fullName evidence="3 6">Altered inheritance of mitochondria protein 24, mitochondrial</fullName>
    </recommendedName>
</protein>
<evidence type="ECO:0000256" key="6">
    <source>
        <dbReference type="RuleBase" id="RU363045"/>
    </source>
</evidence>
<dbReference type="GO" id="GO:0007007">
    <property type="term" value="P:inner mitochondrial membrane organization"/>
    <property type="evidence" value="ECO:0007669"/>
    <property type="project" value="TreeGrafter"/>
</dbReference>
<dbReference type="Gene3D" id="3.60.160.10">
    <property type="entry name" value="Mitochondrial biogenesis AIM24"/>
    <property type="match status" value="1"/>
</dbReference>